<dbReference type="Pfam" id="PF14541">
    <property type="entry name" value="TAXi_C"/>
    <property type="match status" value="1"/>
</dbReference>
<evidence type="ECO:0000259" key="6">
    <source>
        <dbReference type="PROSITE" id="PS51767"/>
    </source>
</evidence>
<evidence type="ECO:0000256" key="4">
    <source>
        <dbReference type="ARBA" id="ARBA00022801"/>
    </source>
</evidence>
<dbReference type="AlphaFoldDB" id="A0A022R177"/>
<dbReference type="GO" id="GO:0005576">
    <property type="term" value="C:extracellular region"/>
    <property type="evidence" value="ECO:0000318"/>
    <property type="project" value="GO_Central"/>
</dbReference>
<name>A0A022R177_ERYGU</name>
<dbReference type="InterPro" id="IPR033121">
    <property type="entry name" value="PEPTIDASE_A1"/>
</dbReference>
<gene>
    <name evidence="7" type="ORF">MIMGU_mgv1a023904mg</name>
</gene>
<dbReference type="Proteomes" id="UP000030748">
    <property type="component" value="Unassembled WGS sequence"/>
</dbReference>
<keyword evidence="2" id="KW-0645">Protease</keyword>
<dbReference type="STRING" id="4155.A0A022R177"/>
<dbReference type="CDD" id="cd05476">
    <property type="entry name" value="pepsin_A_like_plant"/>
    <property type="match status" value="1"/>
</dbReference>
<feature type="domain" description="Peptidase A1" evidence="6">
    <location>
        <begin position="1"/>
        <end position="348"/>
    </location>
</feature>
<proteinExistence type="inferred from homology"/>
<dbReference type="InterPro" id="IPR032861">
    <property type="entry name" value="TAXi_N"/>
</dbReference>
<dbReference type="eggNOG" id="KOG1339">
    <property type="taxonomic scope" value="Eukaryota"/>
</dbReference>
<dbReference type="Gene3D" id="2.40.70.10">
    <property type="entry name" value="Acid Proteases"/>
    <property type="match status" value="2"/>
</dbReference>
<keyword evidence="4" id="KW-0378">Hydrolase</keyword>
<keyword evidence="3" id="KW-0064">Aspartyl protease</keyword>
<evidence type="ECO:0000313" key="7">
    <source>
        <dbReference type="EMBL" id="EYU32555.1"/>
    </source>
</evidence>
<dbReference type="InterPro" id="IPR051708">
    <property type="entry name" value="Plant_Aspart_Prot_A1"/>
</dbReference>
<dbReference type="EMBL" id="KI630827">
    <property type="protein sequence ID" value="EYU32555.1"/>
    <property type="molecule type" value="Genomic_DNA"/>
</dbReference>
<dbReference type="GO" id="GO:0004190">
    <property type="term" value="F:aspartic-type endopeptidase activity"/>
    <property type="evidence" value="ECO:0000318"/>
    <property type="project" value="GO_Central"/>
</dbReference>
<dbReference type="PROSITE" id="PS51767">
    <property type="entry name" value="PEPTIDASE_A1"/>
    <property type="match status" value="1"/>
</dbReference>
<dbReference type="InterPro" id="IPR032799">
    <property type="entry name" value="TAXi_C"/>
</dbReference>
<evidence type="ECO:0000256" key="5">
    <source>
        <dbReference type="ARBA" id="ARBA00023180"/>
    </source>
</evidence>
<protein>
    <recommendedName>
        <fullName evidence="6">Peptidase A1 domain-containing protein</fullName>
    </recommendedName>
</protein>
<dbReference type="PANTHER" id="PTHR47967">
    <property type="entry name" value="OS07G0603500 PROTEIN-RELATED"/>
    <property type="match status" value="1"/>
</dbReference>
<dbReference type="SUPFAM" id="SSF50630">
    <property type="entry name" value="Acid proteases"/>
    <property type="match status" value="1"/>
</dbReference>
<dbReference type="InterPro" id="IPR021109">
    <property type="entry name" value="Peptidase_aspartic_dom_sf"/>
</dbReference>
<dbReference type="PANTHER" id="PTHR47967:SF128">
    <property type="entry name" value="ASPARTIC PROTEINASE CDR1-LIKE"/>
    <property type="match status" value="1"/>
</dbReference>
<evidence type="ECO:0000256" key="3">
    <source>
        <dbReference type="ARBA" id="ARBA00022750"/>
    </source>
</evidence>
<comment type="similarity">
    <text evidence="1">Belongs to the peptidase A1 family.</text>
</comment>
<organism evidence="7 8">
    <name type="scientific">Erythranthe guttata</name>
    <name type="common">Yellow monkey flower</name>
    <name type="synonym">Mimulus guttatus</name>
    <dbReference type="NCBI Taxonomy" id="4155"/>
    <lineage>
        <taxon>Eukaryota</taxon>
        <taxon>Viridiplantae</taxon>
        <taxon>Streptophyta</taxon>
        <taxon>Embryophyta</taxon>
        <taxon>Tracheophyta</taxon>
        <taxon>Spermatophyta</taxon>
        <taxon>Magnoliopsida</taxon>
        <taxon>eudicotyledons</taxon>
        <taxon>Gunneridae</taxon>
        <taxon>Pentapetalae</taxon>
        <taxon>asterids</taxon>
        <taxon>lamiids</taxon>
        <taxon>Lamiales</taxon>
        <taxon>Phrymaceae</taxon>
        <taxon>Erythranthe</taxon>
    </lineage>
</organism>
<evidence type="ECO:0000256" key="2">
    <source>
        <dbReference type="ARBA" id="ARBA00022670"/>
    </source>
</evidence>
<dbReference type="GO" id="GO:0006508">
    <property type="term" value="P:proteolysis"/>
    <property type="evidence" value="ECO:0007669"/>
    <property type="project" value="UniProtKB-KW"/>
</dbReference>
<reference evidence="7 8" key="1">
    <citation type="journal article" date="2013" name="Proc. Natl. Acad. Sci. U.S.A.">
        <title>Fine-scale variation in meiotic recombination in Mimulus inferred from population shotgun sequencing.</title>
        <authorList>
            <person name="Hellsten U."/>
            <person name="Wright K.M."/>
            <person name="Jenkins J."/>
            <person name="Shu S."/>
            <person name="Yuan Y."/>
            <person name="Wessler S.R."/>
            <person name="Schmutz J."/>
            <person name="Willis J.H."/>
            <person name="Rokhsar D.S."/>
        </authorList>
    </citation>
    <scope>NUCLEOTIDE SEQUENCE [LARGE SCALE GENOMIC DNA]</scope>
    <source>
        <strain evidence="8">cv. DUN x IM62</strain>
    </source>
</reference>
<accession>A0A022R177</accession>
<evidence type="ECO:0000256" key="1">
    <source>
        <dbReference type="ARBA" id="ARBA00007447"/>
    </source>
</evidence>
<evidence type="ECO:0000313" key="8">
    <source>
        <dbReference type="Proteomes" id="UP000030748"/>
    </source>
</evidence>
<sequence>MIKFRIGTPPVQVFGIADMGTDLTWIQCSRSSNNTNIFDPKKSKTFRNISCGSDECGLLDETRCGEEEQPCDFLSYYRDYATFVSGEAAAETFTFDNNNNNINSNNSNNNDLAIFPEVVFGCGYKNEGKAIYTAVVGLGQGPSSIVRQIGGSRFSYCLTSSNVSAGSRIRFGSDAAVTAGPNVVSTPLKKAYSFDAPNYYIRLEGITVGDKRLQFVGGMTPALKRMGNIVFDSRTSSTKLPSEFYNQLESALVNAINGTSKRVPDPRRGPAGLCYAGAVPTDYPALTVHFEGADLALPRESTFVEVVEKKGVVCLTFLPTSEFPAFGNIQQRNFLIGFDLQNRKIDFLPTDCAKVH</sequence>
<keyword evidence="8" id="KW-1185">Reference proteome</keyword>
<dbReference type="InterPro" id="IPR034161">
    <property type="entry name" value="Pepsin-like_plant"/>
</dbReference>
<keyword evidence="5" id="KW-0325">Glycoprotein</keyword>
<dbReference type="Pfam" id="PF14543">
    <property type="entry name" value="TAXi_N"/>
    <property type="match status" value="1"/>
</dbReference>